<dbReference type="PANTHER" id="PTHR30035:SF3">
    <property type="entry name" value="INTERMEMBRANE PHOSPHOLIPID TRANSPORT SYSTEM LIPOPROTEIN MLAA"/>
    <property type="match status" value="1"/>
</dbReference>
<evidence type="ECO:0000256" key="1">
    <source>
        <dbReference type="ARBA" id="ARBA00010634"/>
    </source>
</evidence>
<dbReference type="EMBL" id="LR134190">
    <property type="protein sequence ID" value="VEB56395.1"/>
    <property type="molecule type" value="Genomic_DNA"/>
</dbReference>
<dbReference type="GO" id="GO:0120010">
    <property type="term" value="P:intermembrane phospholipid transfer"/>
    <property type="evidence" value="ECO:0007669"/>
    <property type="project" value="TreeGrafter"/>
</dbReference>
<dbReference type="InterPro" id="IPR007428">
    <property type="entry name" value="MlaA"/>
</dbReference>
<organism evidence="4 5">
    <name type="scientific">Salmonella enterica I</name>
    <dbReference type="NCBI Taxonomy" id="59201"/>
    <lineage>
        <taxon>Bacteria</taxon>
        <taxon>Pseudomonadati</taxon>
        <taxon>Pseudomonadota</taxon>
        <taxon>Gammaproteobacteria</taxon>
        <taxon>Enterobacterales</taxon>
        <taxon>Enterobacteriaceae</taxon>
        <taxon>Salmonella</taxon>
    </lineage>
</organism>
<gene>
    <name evidence="4" type="primary">vacJ_2</name>
    <name evidence="4" type="ORF">NCTC6754_04350</name>
</gene>
<evidence type="ECO:0000256" key="3">
    <source>
        <dbReference type="SAM" id="MobiDB-lite"/>
    </source>
</evidence>
<dbReference type="GO" id="GO:0016020">
    <property type="term" value="C:membrane"/>
    <property type="evidence" value="ECO:0007669"/>
    <property type="project" value="InterPro"/>
</dbReference>
<proteinExistence type="inferred from homology"/>
<dbReference type="Pfam" id="PF04333">
    <property type="entry name" value="MlaA"/>
    <property type="match status" value="1"/>
</dbReference>
<dbReference type="Proteomes" id="UP000269208">
    <property type="component" value="Chromosome"/>
</dbReference>
<feature type="region of interest" description="Disordered" evidence="3">
    <location>
        <begin position="63"/>
        <end position="92"/>
    </location>
</feature>
<evidence type="ECO:0000256" key="2">
    <source>
        <dbReference type="ARBA" id="ARBA00022729"/>
    </source>
</evidence>
<comment type="similarity">
    <text evidence="1">Belongs to the MlaA family.</text>
</comment>
<name>A0A3S4K8K3_SALET</name>
<protein>
    <submittedName>
        <fullName evidence="4">VacJ lipoprotein</fullName>
    </submittedName>
</protein>
<sequence>MADTLYPVLSWLTWPMSIGKWTIEGIETRAQLLDSDGLLRQSSDPYIMVREAYFQRHDFIANGGKLKPQEKPERAGDSGRTQRDRLGINGSK</sequence>
<dbReference type="PANTHER" id="PTHR30035">
    <property type="entry name" value="LIPOPROTEIN VACJ-RELATED"/>
    <property type="match status" value="1"/>
</dbReference>
<reference evidence="4 5" key="1">
    <citation type="submission" date="2018-12" db="EMBL/GenBank/DDBJ databases">
        <authorList>
            <consortium name="Pathogen Informatics"/>
        </authorList>
    </citation>
    <scope>NUCLEOTIDE SEQUENCE [LARGE SCALE GENOMIC DNA]</scope>
    <source>
        <strain evidence="4 5">NCTC6754</strain>
    </source>
</reference>
<feature type="compositionally biased region" description="Basic and acidic residues" evidence="3">
    <location>
        <begin position="67"/>
        <end position="86"/>
    </location>
</feature>
<keyword evidence="4" id="KW-0449">Lipoprotein</keyword>
<evidence type="ECO:0000313" key="5">
    <source>
        <dbReference type="Proteomes" id="UP000269208"/>
    </source>
</evidence>
<dbReference type="AlphaFoldDB" id="A0A3S4K8K3"/>
<evidence type="ECO:0000313" key="4">
    <source>
        <dbReference type="EMBL" id="VEB56395.1"/>
    </source>
</evidence>
<accession>A0A3S4K8K3</accession>
<keyword evidence="2" id="KW-0732">Signal</keyword>